<proteinExistence type="predicted"/>
<protein>
    <submittedName>
        <fullName evidence="1">Uncharacterized protein</fullName>
    </submittedName>
</protein>
<dbReference type="Proteomes" id="UP001457282">
    <property type="component" value="Unassembled WGS sequence"/>
</dbReference>
<comment type="caution">
    <text evidence="1">The sequence shown here is derived from an EMBL/GenBank/DDBJ whole genome shotgun (WGS) entry which is preliminary data.</text>
</comment>
<dbReference type="AlphaFoldDB" id="A0AAW1YKP3"/>
<evidence type="ECO:0000313" key="1">
    <source>
        <dbReference type="EMBL" id="KAK9949015.1"/>
    </source>
</evidence>
<name>A0AAW1YKP3_RUBAR</name>
<reference evidence="1 2" key="1">
    <citation type="journal article" date="2023" name="G3 (Bethesda)">
        <title>A chromosome-length genome assembly and annotation of blackberry (Rubus argutus, cv. 'Hillquist').</title>
        <authorList>
            <person name="Bruna T."/>
            <person name="Aryal R."/>
            <person name="Dudchenko O."/>
            <person name="Sargent D.J."/>
            <person name="Mead D."/>
            <person name="Buti M."/>
            <person name="Cavallini A."/>
            <person name="Hytonen T."/>
            <person name="Andres J."/>
            <person name="Pham M."/>
            <person name="Weisz D."/>
            <person name="Mascagni F."/>
            <person name="Usai G."/>
            <person name="Natali L."/>
            <person name="Bassil N."/>
            <person name="Fernandez G.E."/>
            <person name="Lomsadze A."/>
            <person name="Armour M."/>
            <person name="Olukolu B."/>
            <person name="Poorten T."/>
            <person name="Britton C."/>
            <person name="Davik J."/>
            <person name="Ashrafi H."/>
            <person name="Aiden E.L."/>
            <person name="Borodovsky M."/>
            <person name="Worthington M."/>
        </authorList>
    </citation>
    <scope>NUCLEOTIDE SEQUENCE [LARGE SCALE GENOMIC DNA]</scope>
    <source>
        <strain evidence="1">PI 553951</strain>
    </source>
</reference>
<evidence type="ECO:0000313" key="2">
    <source>
        <dbReference type="Proteomes" id="UP001457282"/>
    </source>
</evidence>
<accession>A0AAW1YKP3</accession>
<sequence>MFQIILGAENFFDPNYQANYDSDHFLVPTTLMFIVSPFSVEAVPRTTTSIIGPCLLSSSSLFNFSGHSLLRPPSIPHRRYCSSVLHRSAHPQFSLSIHGRERREPLGLVKLTAALMVAHGLRGLDWALIVAASWWRGVADGQ</sequence>
<keyword evidence="2" id="KW-1185">Reference proteome</keyword>
<organism evidence="1 2">
    <name type="scientific">Rubus argutus</name>
    <name type="common">Southern blackberry</name>
    <dbReference type="NCBI Taxonomy" id="59490"/>
    <lineage>
        <taxon>Eukaryota</taxon>
        <taxon>Viridiplantae</taxon>
        <taxon>Streptophyta</taxon>
        <taxon>Embryophyta</taxon>
        <taxon>Tracheophyta</taxon>
        <taxon>Spermatophyta</taxon>
        <taxon>Magnoliopsida</taxon>
        <taxon>eudicotyledons</taxon>
        <taxon>Gunneridae</taxon>
        <taxon>Pentapetalae</taxon>
        <taxon>rosids</taxon>
        <taxon>fabids</taxon>
        <taxon>Rosales</taxon>
        <taxon>Rosaceae</taxon>
        <taxon>Rosoideae</taxon>
        <taxon>Rosoideae incertae sedis</taxon>
        <taxon>Rubus</taxon>
    </lineage>
</organism>
<dbReference type="EMBL" id="JBEDUW010000001">
    <property type="protein sequence ID" value="KAK9949015.1"/>
    <property type="molecule type" value="Genomic_DNA"/>
</dbReference>
<gene>
    <name evidence="1" type="ORF">M0R45_004563</name>
</gene>